<dbReference type="Proteomes" id="UP000324222">
    <property type="component" value="Unassembled WGS sequence"/>
</dbReference>
<dbReference type="GO" id="GO:0042162">
    <property type="term" value="F:telomeric DNA binding"/>
    <property type="evidence" value="ECO:0007669"/>
    <property type="project" value="TreeGrafter"/>
</dbReference>
<feature type="compositionally biased region" description="Acidic residues" evidence="1">
    <location>
        <begin position="183"/>
        <end position="212"/>
    </location>
</feature>
<evidence type="ECO:0000313" key="3">
    <source>
        <dbReference type="Proteomes" id="UP000324222"/>
    </source>
</evidence>
<name>A0A5B7EJU5_PORTR</name>
<gene>
    <name evidence="2" type="primary">Smg6_1</name>
    <name evidence="2" type="ORF">E2C01_026769</name>
</gene>
<accession>A0A5B7EJU5</accession>
<evidence type="ECO:0000313" key="2">
    <source>
        <dbReference type="EMBL" id="MPC33419.1"/>
    </source>
</evidence>
<proteinExistence type="predicted"/>
<dbReference type="AlphaFoldDB" id="A0A5B7EJU5"/>
<dbReference type="Gene3D" id="3.40.50.1010">
    <property type="entry name" value="5'-nuclease"/>
    <property type="match status" value="1"/>
</dbReference>
<protein>
    <submittedName>
        <fullName evidence="2">Telomerase-binding protein EST1A</fullName>
    </submittedName>
</protein>
<dbReference type="GO" id="GO:0005697">
    <property type="term" value="C:telomerase holoenzyme complex"/>
    <property type="evidence" value="ECO:0007669"/>
    <property type="project" value="TreeGrafter"/>
</dbReference>
<feature type="region of interest" description="Disordered" evidence="1">
    <location>
        <begin position="163"/>
        <end position="213"/>
    </location>
</feature>
<dbReference type="PANTHER" id="PTHR15696:SF0">
    <property type="entry name" value="TELOMERASE-BINDING PROTEIN EST1A"/>
    <property type="match status" value="1"/>
</dbReference>
<dbReference type="OrthoDB" id="2017974at2759"/>
<dbReference type="GO" id="GO:0070034">
    <property type="term" value="F:telomerase RNA binding"/>
    <property type="evidence" value="ECO:0007669"/>
    <property type="project" value="TreeGrafter"/>
</dbReference>
<dbReference type="EMBL" id="VSRR010002831">
    <property type="protein sequence ID" value="MPC33419.1"/>
    <property type="molecule type" value="Genomic_DNA"/>
</dbReference>
<dbReference type="GO" id="GO:0000184">
    <property type="term" value="P:nuclear-transcribed mRNA catabolic process, nonsense-mediated decay"/>
    <property type="evidence" value="ECO:0007669"/>
    <property type="project" value="TreeGrafter"/>
</dbReference>
<dbReference type="InterPro" id="IPR045153">
    <property type="entry name" value="Est1/Ebs1-like"/>
</dbReference>
<reference evidence="2 3" key="1">
    <citation type="submission" date="2019-05" db="EMBL/GenBank/DDBJ databases">
        <title>Another draft genome of Portunus trituberculatus and its Hox gene families provides insights of decapod evolution.</title>
        <authorList>
            <person name="Jeong J.-H."/>
            <person name="Song I."/>
            <person name="Kim S."/>
            <person name="Choi T."/>
            <person name="Kim D."/>
            <person name="Ryu S."/>
            <person name="Kim W."/>
        </authorList>
    </citation>
    <scope>NUCLEOTIDE SEQUENCE [LARGE SCALE GENOMIC DNA]</scope>
    <source>
        <tissue evidence="2">Muscle</tissue>
    </source>
</reference>
<sequence>MNPPFSAFIFVLVLPKDAGAAKMVVVMVVLVRFLYFLAGEECREVLLDGEDMWASVAELATILRGFGTPDVPLTQSTAGSSPPSGDLVPLRLSEDTFLRGYEPLLSAHSSIFFAPSTALMGRAQDWARVSRLQTCLCQFLCGVDPPVLRLQKTEQGDMLVSVVDTSPPPSPAAVKSSFSGSDVEVEESLSESETSECGEEEQDLEGSMEEDGLSSTVKLLKKRKMMLEKKHRRQKRLHSLLEGSVTLEMEVRPRYLVPDTNCFIEHLDVVQDLAGGPYTVMVPLVGELRPWQFDGGELDAVYCDRSLVVLWEGTFVGCMKVCIVG</sequence>
<comment type="caution">
    <text evidence="2">The sequence shown here is derived from an EMBL/GenBank/DDBJ whole genome shotgun (WGS) entry which is preliminary data.</text>
</comment>
<organism evidence="2 3">
    <name type="scientific">Portunus trituberculatus</name>
    <name type="common">Swimming crab</name>
    <name type="synonym">Neptunus trituberculatus</name>
    <dbReference type="NCBI Taxonomy" id="210409"/>
    <lineage>
        <taxon>Eukaryota</taxon>
        <taxon>Metazoa</taxon>
        <taxon>Ecdysozoa</taxon>
        <taxon>Arthropoda</taxon>
        <taxon>Crustacea</taxon>
        <taxon>Multicrustacea</taxon>
        <taxon>Malacostraca</taxon>
        <taxon>Eumalacostraca</taxon>
        <taxon>Eucarida</taxon>
        <taxon>Decapoda</taxon>
        <taxon>Pleocyemata</taxon>
        <taxon>Brachyura</taxon>
        <taxon>Eubrachyura</taxon>
        <taxon>Portunoidea</taxon>
        <taxon>Portunidae</taxon>
        <taxon>Portuninae</taxon>
        <taxon>Portunus</taxon>
    </lineage>
</organism>
<evidence type="ECO:0000256" key="1">
    <source>
        <dbReference type="SAM" id="MobiDB-lite"/>
    </source>
</evidence>
<keyword evidence="3" id="KW-1185">Reference proteome</keyword>
<dbReference type="PANTHER" id="PTHR15696">
    <property type="entry name" value="SMG-7 SUPPRESSOR WITH MORPHOLOGICAL EFFECT ON GENITALIA PROTEIN 7"/>
    <property type="match status" value="1"/>
</dbReference>
<feature type="compositionally biased region" description="Low complexity" evidence="1">
    <location>
        <begin position="172"/>
        <end position="182"/>
    </location>
</feature>